<dbReference type="Proteomes" id="UP000694867">
    <property type="component" value="Unplaced"/>
</dbReference>
<keyword evidence="2" id="KW-1185">Reference proteome</keyword>
<evidence type="ECO:0000313" key="3">
    <source>
        <dbReference type="RefSeq" id="XP_018493954.1"/>
    </source>
</evidence>
<sequence length="323" mass="37478">MADDLTNAPAAETSETCDPQRVGTRGTAAERDEMNAQLMIRRTLRTPFTKKTKELEEALRYETSSYSDCSRLWKTIEHTYQEMERWNSLLTPTILRLSPDQYEKTMERVFFYEDEFFKIREAFESIFHPVAQASSVGSASSPTTSLALNRKYRLPKFAGDFKKFREWWQLFDVHVHRKPLDPVEKFTLLKEALVGLPAAEIAHLEFNADQYPVAIGIIEKRFGSQREAEKEHVFEIQKLYNWRDLHQNDKLSRFVSSLSQNVKALISLGLSYESLSVTIAPGILTCLPSTMREDFTRTHFEKLQLNDVSNSELETLLEYLEKE</sequence>
<name>A0AAJ7P9M5_9ACAR</name>
<dbReference type="RefSeq" id="XP_018493954.1">
    <property type="nucleotide sequence ID" value="XM_018638438.1"/>
</dbReference>
<accession>A0AAJ7P9M5</accession>
<feature type="region of interest" description="Disordered" evidence="1">
    <location>
        <begin position="1"/>
        <end position="30"/>
    </location>
</feature>
<protein>
    <submittedName>
        <fullName evidence="3">Uncharacterized protein LOC108863820</fullName>
    </submittedName>
</protein>
<reference evidence="3" key="1">
    <citation type="submission" date="2025-08" db="UniProtKB">
        <authorList>
            <consortium name="RefSeq"/>
        </authorList>
    </citation>
    <scope>IDENTIFICATION</scope>
</reference>
<gene>
    <name evidence="3" type="primary">LOC108863820</name>
</gene>
<dbReference type="Pfam" id="PF03564">
    <property type="entry name" value="DUF1759"/>
    <property type="match status" value="1"/>
</dbReference>
<dbReference type="KEGG" id="goe:108863820"/>
<dbReference type="GeneID" id="108863820"/>
<evidence type="ECO:0000256" key="1">
    <source>
        <dbReference type="SAM" id="MobiDB-lite"/>
    </source>
</evidence>
<dbReference type="InterPro" id="IPR005312">
    <property type="entry name" value="DUF1759"/>
</dbReference>
<evidence type="ECO:0000313" key="2">
    <source>
        <dbReference type="Proteomes" id="UP000694867"/>
    </source>
</evidence>
<organism evidence="2 3">
    <name type="scientific">Galendromus occidentalis</name>
    <name type="common">western predatory mite</name>
    <dbReference type="NCBI Taxonomy" id="34638"/>
    <lineage>
        <taxon>Eukaryota</taxon>
        <taxon>Metazoa</taxon>
        <taxon>Ecdysozoa</taxon>
        <taxon>Arthropoda</taxon>
        <taxon>Chelicerata</taxon>
        <taxon>Arachnida</taxon>
        <taxon>Acari</taxon>
        <taxon>Parasitiformes</taxon>
        <taxon>Mesostigmata</taxon>
        <taxon>Gamasina</taxon>
        <taxon>Phytoseioidea</taxon>
        <taxon>Phytoseiidae</taxon>
        <taxon>Typhlodrominae</taxon>
        <taxon>Galendromus</taxon>
    </lineage>
</organism>
<dbReference type="AlphaFoldDB" id="A0AAJ7P9M5"/>
<feature type="non-terminal residue" evidence="3">
    <location>
        <position position="323"/>
    </location>
</feature>
<proteinExistence type="predicted"/>